<dbReference type="EMBL" id="FJOG01000061">
    <property type="protein sequence ID" value="CZR68915.1"/>
    <property type="molecule type" value="Genomic_DNA"/>
</dbReference>
<dbReference type="SUPFAM" id="SSF53335">
    <property type="entry name" value="S-adenosyl-L-methionine-dependent methyltransferases"/>
    <property type="match status" value="1"/>
</dbReference>
<gene>
    <name evidence="5" type="ORF">PAC_18816</name>
</gene>
<keyword evidence="1 5" id="KW-0489">Methyltransferase</keyword>
<dbReference type="InterPro" id="IPR016461">
    <property type="entry name" value="COMT-like"/>
</dbReference>
<accession>A0A1L7XVB5</accession>
<dbReference type="AlphaFoldDB" id="A0A1L7XVB5"/>
<evidence type="ECO:0000313" key="5">
    <source>
        <dbReference type="EMBL" id="CZR68915.1"/>
    </source>
</evidence>
<dbReference type="GO" id="GO:0032259">
    <property type="term" value="P:methylation"/>
    <property type="evidence" value="ECO:0007669"/>
    <property type="project" value="UniProtKB-KW"/>
</dbReference>
<dbReference type="Proteomes" id="UP000184330">
    <property type="component" value="Unassembled WGS sequence"/>
</dbReference>
<name>A0A1L7XVB5_9HELO</name>
<dbReference type="OrthoDB" id="1535081at2759"/>
<dbReference type="InterPro" id="IPR029063">
    <property type="entry name" value="SAM-dependent_MTases_sf"/>
</dbReference>
<reference evidence="5 6" key="1">
    <citation type="submission" date="2016-03" db="EMBL/GenBank/DDBJ databases">
        <authorList>
            <person name="Ploux O."/>
        </authorList>
    </citation>
    <scope>NUCLEOTIDE SEQUENCE [LARGE SCALE GENOMIC DNA]</scope>
    <source>
        <strain evidence="5 6">UAMH 11012</strain>
    </source>
</reference>
<keyword evidence="6" id="KW-1185">Reference proteome</keyword>
<dbReference type="Gene3D" id="1.10.10.10">
    <property type="entry name" value="Winged helix-like DNA-binding domain superfamily/Winged helix DNA-binding domain"/>
    <property type="match status" value="1"/>
</dbReference>
<keyword evidence="2 5" id="KW-0808">Transferase</keyword>
<dbReference type="PROSITE" id="PS51683">
    <property type="entry name" value="SAM_OMT_II"/>
    <property type="match status" value="1"/>
</dbReference>
<dbReference type="PANTHER" id="PTHR43712:SF2">
    <property type="entry name" value="O-METHYLTRANSFERASE CICE"/>
    <property type="match status" value="1"/>
</dbReference>
<dbReference type="PANTHER" id="PTHR43712">
    <property type="entry name" value="PUTATIVE (AFU_ORTHOLOGUE AFUA_4G14580)-RELATED"/>
    <property type="match status" value="1"/>
</dbReference>
<evidence type="ECO:0000256" key="1">
    <source>
        <dbReference type="ARBA" id="ARBA00022603"/>
    </source>
</evidence>
<dbReference type="Pfam" id="PF00891">
    <property type="entry name" value="Methyltransf_2"/>
    <property type="match status" value="1"/>
</dbReference>
<dbReference type="SUPFAM" id="SSF46785">
    <property type="entry name" value="Winged helix' DNA-binding domain"/>
    <property type="match status" value="1"/>
</dbReference>
<feature type="domain" description="O-methyltransferase C-terminal" evidence="4">
    <location>
        <begin position="236"/>
        <end position="382"/>
    </location>
</feature>
<keyword evidence="3" id="KW-0949">S-adenosyl-L-methionine</keyword>
<evidence type="ECO:0000259" key="4">
    <source>
        <dbReference type="Pfam" id="PF00891"/>
    </source>
</evidence>
<dbReference type="GO" id="GO:0008171">
    <property type="term" value="F:O-methyltransferase activity"/>
    <property type="evidence" value="ECO:0007669"/>
    <property type="project" value="InterPro"/>
</dbReference>
<evidence type="ECO:0000313" key="6">
    <source>
        <dbReference type="Proteomes" id="UP000184330"/>
    </source>
</evidence>
<dbReference type="Gene3D" id="3.40.50.150">
    <property type="entry name" value="Vaccinia Virus protein VP39"/>
    <property type="match status" value="1"/>
</dbReference>
<dbReference type="InterPro" id="IPR036388">
    <property type="entry name" value="WH-like_DNA-bd_sf"/>
</dbReference>
<evidence type="ECO:0000256" key="2">
    <source>
        <dbReference type="ARBA" id="ARBA00022679"/>
    </source>
</evidence>
<organism evidence="5 6">
    <name type="scientific">Phialocephala subalpina</name>
    <dbReference type="NCBI Taxonomy" id="576137"/>
    <lineage>
        <taxon>Eukaryota</taxon>
        <taxon>Fungi</taxon>
        <taxon>Dikarya</taxon>
        <taxon>Ascomycota</taxon>
        <taxon>Pezizomycotina</taxon>
        <taxon>Leotiomycetes</taxon>
        <taxon>Helotiales</taxon>
        <taxon>Mollisiaceae</taxon>
        <taxon>Phialocephala</taxon>
        <taxon>Phialocephala fortinii species complex</taxon>
    </lineage>
</organism>
<proteinExistence type="predicted"/>
<dbReference type="InterPro" id="IPR001077">
    <property type="entry name" value="COMT_C"/>
</dbReference>
<evidence type="ECO:0000256" key="3">
    <source>
        <dbReference type="ARBA" id="ARBA00022691"/>
    </source>
</evidence>
<protein>
    <submittedName>
        <fullName evidence="5">Related to O-methyltransferase B</fullName>
    </submittedName>
</protein>
<sequence length="404" mass="45433">MAAPPPPPSGPNQELIKAAKEFAAAAERFDGSQNEQMRLLKEADTLRYLLESPFDRMMKQWEGTTVISALHLLVETGALEKMPKEGSVTPKEIAALINIEESAIARALRLCVMEGIAVETAPSTFAHNTKSLAYASPGSREFFRICMEQLKAFLKLPDYFKSHTREDLFNLKKSPFAWAFDLEGLTYYEAISHNPDRFNMFNMTMTQLENQVPILGMFPWPTLKAEVEAEPERAFIVDIAGNRGHCLVAIGKETENGFGGKGKLILQDRPDVIASLTPEDIPNIETMVIDFFEPQPVKNAHVYFLRRILHDFYEPVCITILRNIASAMGPTSRLIIADMILPDKTELGGDMTIYWMDFSMMMLNGKEKTKGEFEEILGEAGLELVKIWPFGFGAQANIECRLKR</sequence>
<dbReference type="InterPro" id="IPR036390">
    <property type="entry name" value="WH_DNA-bd_sf"/>
</dbReference>